<organism evidence="5 6">
    <name type="scientific">Marilutibacter spongiae</name>
    <dbReference type="NCBI Taxonomy" id="2025720"/>
    <lineage>
        <taxon>Bacteria</taxon>
        <taxon>Pseudomonadati</taxon>
        <taxon>Pseudomonadota</taxon>
        <taxon>Gammaproteobacteria</taxon>
        <taxon>Lysobacterales</taxon>
        <taxon>Lysobacteraceae</taxon>
        <taxon>Marilutibacter</taxon>
    </lineage>
</organism>
<dbReference type="EMBL" id="JACHTF010000007">
    <property type="protein sequence ID" value="MBB1060448.1"/>
    <property type="molecule type" value="Genomic_DNA"/>
</dbReference>
<dbReference type="RefSeq" id="WP_182686434.1">
    <property type="nucleotide sequence ID" value="NZ_JACHTF010000007.1"/>
</dbReference>
<dbReference type="Pfam" id="PF00501">
    <property type="entry name" value="AMP-binding"/>
    <property type="match status" value="1"/>
</dbReference>
<dbReference type="InterPro" id="IPR020845">
    <property type="entry name" value="AMP-binding_CS"/>
</dbReference>
<name>A0A7W3Y5G8_9GAMM</name>
<feature type="domain" description="Condensation" evidence="4">
    <location>
        <begin position="12"/>
        <end position="473"/>
    </location>
</feature>
<dbReference type="CDD" id="cd19531">
    <property type="entry name" value="LCL_NRPS-like"/>
    <property type="match status" value="1"/>
</dbReference>
<dbReference type="InterPro" id="IPR010071">
    <property type="entry name" value="AA_adenyl_dom"/>
</dbReference>
<keyword evidence="6" id="KW-1185">Reference proteome</keyword>
<dbReference type="PROSITE" id="PS00455">
    <property type="entry name" value="AMP_BINDING"/>
    <property type="match status" value="1"/>
</dbReference>
<dbReference type="Gene3D" id="3.40.50.980">
    <property type="match status" value="2"/>
</dbReference>
<evidence type="ECO:0000256" key="2">
    <source>
        <dbReference type="ARBA" id="ARBA00022553"/>
    </source>
</evidence>
<dbReference type="GO" id="GO:0005829">
    <property type="term" value="C:cytosol"/>
    <property type="evidence" value="ECO:0007669"/>
    <property type="project" value="TreeGrafter"/>
</dbReference>
<dbReference type="PANTHER" id="PTHR45527">
    <property type="entry name" value="NONRIBOSOMAL PEPTIDE SYNTHETASE"/>
    <property type="match status" value="1"/>
</dbReference>
<dbReference type="InterPro" id="IPR023213">
    <property type="entry name" value="CAT-like_dom_sf"/>
</dbReference>
<dbReference type="FunFam" id="2.30.38.10:FF:000001">
    <property type="entry name" value="Non-ribosomal peptide synthetase PvdI"/>
    <property type="match status" value="1"/>
</dbReference>
<feature type="non-terminal residue" evidence="5">
    <location>
        <position position="877"/>
    </location>
</feature>
<dbReference type="Proteomes" id="UP000523196">
    <property type="component" value="Unassembled WGS sequence"/>
</dbReference>
<dbReference type="Gene3D" id="2.30.38.10">
    <property type="entry name" value="Luciferase, Domain 3"/>
    <property type="match status" value="1"/>
</dbReference>
<dbReference type="GO" id="GO:0009366">
    <property type="term" value="C:enterobactin synthetase complex"/>
    <property type="evidence" value="ECO:0007669"/>
    <property type="project" value="TreeGrafter"/>
</dbReference>
<comment type="caution">
    <text evidence="5">The sequence shown here is derived from an EMBL/GenBank/DDBJ whole genome shotgun (WGS) entry which is preliminary data.</text>
</comment>
<keyword evidence="1" id="KW-0596">Phosphopantetheine</keyword>
<dbReference type="FunFam" id="3.40.50.980:FF:000001">
    <property type="entry name" value="Non-ribosomal peptide synthetase"/>
    <property type="match status" value="1"/>
</dbReference>
<evidence type="ECO:0000313" key="5">
    <source>
        <dbReference type="EMBL" id="MBB1060448.1"/>
    </source>
</evidence>
<sequence length="877" mass="95921">MDTDAKMDMDSQWVPLAATQQSRWFLYQLDPEARGNHNNVFVATLRGGIDPARLCAAIATLVERHPMLRARIARREDGEPVQWIMPADPLLEPLQRVDVAGLDDESLRRRVDAEAWRPFTDPCEPLMRAVLYGRTAEESVLLLAFDHLVCDGWSYWVMLDELKALMGDAPAAPPRNDGRHRYFDHARAQRDWLASPAAERKLAYWRELFAEEPDVLALPVDRPRSRRGAAEQAFHTLTLSPRQSWMVKALASAHGGSVFAVLLCAYQVMLHRYSGQERVVVGSALPGRSRGDWERVVGDFVNLVALPADFKGDPTVAELLRSTRRGVLKAIAHQAYPFPMLVERLGAGRDSGEHPLFQTSFVYQNPRHAGELRALWEPEADSAPVSRWGGMTVHAFPHHHRVANDRLPLSLHAMELTERIRCDFVFDPDCFERASVSGLAAAFESILLAMTESPSARVSALPYLGEGERHRLLETFNDTAVEIPRAASLSALFDAQAARSPAAPAIRYRGQIMTYAELADRADRIARGLRACGIGSETRVAICMERTPAMVAAILGVLKAGGAYVPLDPRYPGQRLQGILDDSGPRLVLTDDAPADVLGTLRLEGIGLRSPDALMRAGSAEGASCLAEDGPRADHLAYVIYTSGSTGTPKGVAIEHRNAVNLLAWAHASFSPEEWSNTLFSTSISFDLSVFEMFGPLTCGGSLTLVRDLLELAETAELPPVTLLNTVPSAMVALLDSGRVPATVRTVNLAGEALRDELVERIFASTPATAVANLYGPSETTTYSTWARFEAGEPVGVHIGRPLWNTRLYVLDAYGQPVPVGVSGELHIGGAGVARGYLGREALTAERFVADPFAGEAGARMYRTGDLVRWRADGTLE</sequence>
<reference evidence="5 6" key="1">
    <citation type="submission" date="2020-08" db="EMBL/GenBank/DDBJ databases">
        <authorList>
            <person name="Xu S."/>
            <person name="Li A."/>
        </authorList>
    </citation>
    <scope>NUCLEOTIDE SEQUENCE [LARGE SCALE GENOMIC DNA]</scope>
    <source>
        <strain evidence="5 6">119BY6-57</strain>
    </source>
</reference>
<dbReference type="PANTHER" id="PTHR45527:SF1">
    <property type="entry name" value="FATTY ACID SYNTHASE"/>
    <property type="match status" value="1"/>
</dbReference>
<dbReference type="AlphaFoldDB" id="A0A7W3Y5G8"/>
<protein>
    <submittedName>
        <fullName evidence="5">Amino acid adenylation domain-containing protein</fullName>
    </submittedName>
</protein>
<accession>A0A7W3Y5G8</accession>
<dbReference type="InterPro" id="IPR000873">
    <property type="entry name" value="AMP-dep_synth/lig_dom"/>
</dbReference>
<evidence type="ECO:0000259" key="4">
    <source>
        <dbReference type="Pfam" id="PF00668"/>
    </source>
</evidence>
<dbReference type="Gene3D" id="3.30.559.10">
    <property type="entry name" value="Chloramphenicol acetyltransferase-like domain"/>
    <property type="match status" value="1"/>
</dbReference>
<evidence type="ECO:0000313" key="6">
    <source>
        <dbReference type="Proteomes" id="UP000523196"/>
    </source>
</evidence>
<dbReference type="GO" id="GO:0047527">
    <property type="term" value="F:2,3-dihydroxybenzoate-serine ligase activity"/>
    <property type="evidence" value="ECO:0007669"/>
    <property type="project" value="TreeGrafter"/>
</dbReference>
<dbReference type="Gene3D" id="3.30.559.30">
    <property type="entry name" value="Nonribosomal peptide synthetase, condensation domain"/>
    <property type="match status" value="1"/>
</dbReference>
<dbReference type="InterPro" id="IPR001242">
    <property type="entry name" value="Condensation_dom"/>
</dbReference>
<dbReference type="SUPFAM" id="SSF56801">
    <property type="entry name" value="Acetyl-CoA synthetase-like"/>
    <property type="match status" value="1"/>
</dbReference>
<dbReference type="FunFam" id="3.40.50.12780:FF:000012">
    <property type="entry name" value="Non-ribosomal peptide synthetase"/>
    <property type="match status" value="1"/>
</dbReference>
<dbReference type="GO" id="GO:0009239">
    <property type="term" value="P:enterobactin biosynthetic process"/>
    <property type="evidence" value="ECO:0007669"/>
    <property type="project" value="TreeGrafter"/>
</dbReference>
<keyword evidence="2" id="KW-0597">Phosphoprotein</keyword>
<gene>
    <name evidence="5" type="ORF">H4F98_07645</name>
</gene>
<dbReference type="Pfam" id="PF00668">
    <property type="entry name" value="Condensation"/>
    <property type="match status" value="1"/>
</dbReference>
<dbReference type="NCBIfam" id="TIGR01733">
    <property type="entry name" value="AA-adenyl-dom"/>
    <property type="match status" value="1"/>
</dbReference>
<proteinExistence type="predicted"/>
<evidence type="ECO:0000259" key="3">
    <source>
        <dbReference type="Pfam" id="PF00501"/>
    </source>
</evidence>
<feature type="domain" description="AMP-dependent synthetase/ligase" evidence="3">
    <location>
        <begin position="493"/>
        <end position="838"/>
    </location>
</feature>
<dbReference type="GO" id="GO:0031177">
    <property type="term" value="F:phosphopantetheine binding"/>
    <property type="evidence" value="ECO:0007669"/>
    <property type="project" value="TreeGrafter"/>
</dbReference>
<evidence type="ECO:0000256" key="1">
    <source>
        <dbReference type="ARBA" id="ARBA00022450"/>
    </source>
</evidence>
<dbReference type="GO" id="GO:0043041">
    <property type="term" value="P:amino acid activation for nonribosomal peptide biosynthetic process"/>
    <property type="evidence" value="ECO:0007669"/>
    <property type="project" value="TreeGrafter"/>
</dbReference>
<dbReference type="SUPFAM" id="SSF52777">
    <property type="entry name" value="CoA-dependent acyltransferases"/>
    <property type="match status" value="2"/>
</dbReference>